<dbReference type="Pfam" id="PF02381">
    <property type="entry name" value="MraZ"/>
    <property type="match status" value="2"/>
</dbReference>
<dbReference type="CDD" id="cd16321">
    <property type="entry name" value="MraZ_C"/>
    <property type="match status" value="1"/>
</dbReference>
<dbReference type="InterPro" id="IPR003444">
    <property type="entry name" value="MraZ"/>
</dbReference>
<keyword evidence="6 7" id="KW-0804">Transcription</keyword>
<evidence type="ECO:0000256" key="1">
    <source>
        <dbReference type="ARBA" id="ARBA00013860"/>
    </source>
</evidence>
<evidence type="ECO:0000256" key="7">
    <source>
        <dbReference type="HAMAP-Rule" id="MF_01008"/>
    </source>
</evidence>
<evidence type="ECO:0000259" key="8">
    <source>
        <dbReference type="PROSITE" id="PS51740"/>
    </source>
</evidence>
<keyword evidence="10" id="KW-1185">Reference proteome</keyword>
<feature type="domain" description="SpoVT-AbrB" evidence="8">
    <location>
        <begin position="81"/>
        <end position="124"/>
    </location>
</feature>
<dbReference type="EMBL" id="SACS01000027">
    <property type="protein sequence ID" value="RVU33094.1"/>
    <property type="molecule type" value="Genomic_DNA"/>
</dbReference>
<dbReference type="SUPFAM" id="SSF89447">
    <property type="entry name" value="AbrB/MazE/MraZ-like"/>
    <property type="match status" value="1"/>
</dbReference>
<evidence type="ECO:0000256" key="3">
    <source>
        <dbReference type="ARBA" id="ARBA00022737"/>
    </source>
</evidence>
<dbReference type="PROSITE" id="PS51740">
    <property type="entry name" value="SPOVT_ABRB"/>
    <property type="match status" value="2"/>
</dbReference>
<name>A0A437QEY7_9GAMM</name>
<keyword evidence="2 7" id="KW-0963">Cytoplasm</keyword>
<dbReference type="GO" id="GO:0009295">
    <property type="term" value="C:nucleoid"/>
    <property type="evidence" value="ECO:0007669"/>
    <property type="project" value="UniProtKB-SubCell"/>
</dbReference>
<dbReference type="OrthoDB" id="9807753at2"/>
<evidence type="ECO:0000256" key="5">
    <source>
        <dbReference type="ARBA" id="ARBA00023125"/>
    </source>
</evidence>
<comment type="subcellular location">
    <subcellularLocation>
        <location evidence="7">Cytoplasm</location>
        <location evidence="7">Nucleoid</location>
    </subcellularLocation>
</comment>
<dbReference type="PANTHER" id="PTHR34701:SF1">
    <property type="entry name" value="TRANSCRIPTIONAL REGULATOR MRAZ"/>
    <property type="match status" value="1"/>
</dbReference>
<evidence type="ECO:0000256" key="6">
    <source>
        <dbReference type="ARBA" id="ARBA00023163"/>
    </source>
</evidence>
<dbReference type="CDD" id="cd16320">
    <property type="entry name" value="MraZ_N"/>
    <property type="match status" value="1"/>
</dbReference>
<dbReference type="GO" id="GO:0003700">
    <property type="term" value="F:DNA-binding transcription factor activity"/>
    <property type="evidence" value="ECO:0007669"/>
    <property type="project" value="UniProtKB-UniRule"/>
</dbReference>
<dbReference type="PANTHER" id="PTHR34701">
    <property type="entry name" value="TRANSCRIPTIONAL REGULATOR MRAZ"/>
    <property type="match status" value="1"/>
</dbReference>
<comment type="similarity">
    <text evidence="7">Belongs to the MraZ family.</text>
</comment>
<keyword evidence="5 7" id="KW-0238">DNA-binding</keyword>
<dbReference type="InterPro" id="IPR037914">
    <property type="entry name" value="SpoVT-AbrB_sf"/>
</dbReference>
<reference evidence="9 10" key="1">
    <citation type="submission" date="2019-01" db="EMBL/GenBank/DDBJ databases">
        <authorList>
            <person name="Chen W.-M."/>
        </authorList>
    </citation>
    <scope>NUCLEOTIDE SEQUENCE [LARGE SCALE GENOMIC DNA]</scope>
    <source>
        <strain evidence="9 10">KYPC3</strain>
    </source>
</reference>
<dbReference type="GO" id="GO:2000143">
    <property type="term" value="P:negative regulation of DNA-templated transcription initiation"/>
    <property type="evidence" value="ECO:0007669"/>
    <property type="project" value="TreeGrafter"/>
</dbReference>
<dbReference type="GO" id="GO:0005737">
    <property type="term" value="C:cytoplasm"/>
    <property type="evidence" value="ECO:0007669"/>
    <property type="project" value="UniProtKB-UniRule"/>
</dbReference>
<comment type="caution">
    <text evidence="9">The sequence shown here is derived from an EMBL/GenBank/DDBJ whole genome shotgun (WGS) entry which is preliminary data.</text>
</comment>
<keyword evidence="4 7" id="KW-0805">Transcription regulation</keyword>
<dbReference type="AlphaFoldDB" id="A0A437QEY7"/>
<dbReference type="NCBIfam" id="TIGR00242">
    <property type="entry name" value="division/cell wall cluster transcriptional repressor MraZ"/>
    <property type="match status" value="1"/>
</dbReference>
<comment type="subunit">
    <text evidence="7">Forms oligomers.</text>
</comment>
<dbReference type="Gene3D" id="3.40.1550.20">
    <property type="entry name" value="Transcriptional regulator MraZ domain"/>
    <property type="match status" value="1"/>
</dbReference>
<protein>
    <recommendedName>
        <fullName evidence="1 7">Transcriptional regulator MraZ</fullName>
    </recommendedName>
</protein>
<sequence length="156" mass="17948">MFRGSFALSLDDKGRLTLPTRYRDSLLSETGGALICTIDHKDPCLLLYPLTEWEEIEEKLKRLSSFNPQEQRLKRLLLGHATDCDMDKNGRILLPATLREHAHLSKSLRLVGQLNKFEIWDEETWHQRVAEDMATEKEMAIAGDAELSERLQDLSL</sequence>
<evidence type="ECO:0000256" key="4">
    <source>
        <dbReference type="ARBA" id="ARBA00023015"/>
    </source>
</evidence>
<evidence type="ECO:0000313" key="10">
    <source>
        <dbReference type="Proteomes" id="UP000283077"/>
    </source>
</evidence>
<dbReference type="Proteomes" id="UP000283077">
    <property type="component" value="Unassembled WGS sequence"/>
</dbReference>
<proteinExistence type="inferred from homology"/>
<dbReference type="InterPro" id="IPR020603">
    <property type="entry name" value="MraZ_dom"/>
</dbReference>
<accession>A0A437QEY7</accession>
<keyword evidence="3" id="KW-0677">Repeat</keyword>
<evidence type="ECO:0000313" key="9">
    <source>
        <dbReference type="EMBL" id="RVU33094.1"/>
    </source>
</evidence>
<dbReference type="InterPro" id="IPR007159">
    <property type="entry name" value="SpoVT-AbrB_dom"/>
</dbReference>
<dbReference type="InterPro" id="IPR038619">
    <property type="entry name" value="MraZ_sf"/>
</dbReference>
<dbReference type="InterPro" id="IPR035642">
    <property type="entry name" value="MraZ_N"/>
</dbReference>
<gene>
    <name evidence="7 9" type="primary">mraZ</name>
    <name evidence="9" type="ORF">EOE67_18230</name>
</gene>
<feature type="domain" description="SpoVT-AbrB" evidence="8">
    <location>
        <begin position="5"/>
        <end position="52"/>
    </location>
</feature>
<organism evidence="9 10">
    <name type="scientific">Rheinheimera riviphila</name>
    <dbReference type="NCBI Taxonomy" id="1834037"/>
    <lineage>
        <taxon>Bacteria</taxon>
        <taxon>Pseudomonadati</taxon>
        <taxon>Pseudomonadota</taxon>
        <taxon>Gammaproteobacteria</taxon>
        <taxon>Chromatiales</taxon>
        <taxon>Chromatiaceae</taxon>
        <taxon>Rheinheimera</taxon>
    </lineage>
</organism>
<dbReference type="HAMAP" id="MF_01008">
    <property type="entry name" value="MraZ"/>
    <property type="match status" value="1"/>
</dbReference>
<dbReference type="RefSeq" id="WP_068062147.1">
    <property type="nucleotide sequence ID" value="NZ_SACS01000027.1"/>
</dbReference>
<evidence type="ECO:0000256" key="2">
    <source>
        <dbReference type="ARBA" id="ARBA00022490"/>
    </source>
</evidence>
<dbReference type="GO" id="GO:0000976">
    <property type="term" value="F:transcription cis-regulatory region binding"/>
    <property type="evidence" value="ECO:0007669"/>
    <property type="project" value="TreeGrafter"/>
</dbReference>
<dbReference type="InterPro" id="IPR035644">
    <property type="entry name" value="MraZ_C"/>
</dbReference>